<dbReference type="InterPro" id="IPR034176">
    <property type="entry name" value="Peptidases_S8_13"/>
</dbReference>
<evidence type="ECO:0000256" key="2">
    <source>
        <dbReference type="ARBA" id="ARBA00011073"/>
    </source>
</evidence>
<dbReference type="PROSITE" id="PS51892">
    <property type="entry name" value="SUBTILASE"/>
    <property type="match status" value="1"/>
</dbReference>
<dbReference type="CDD" id="cd07496">
    <property type="entry name" value="Peptidases_S8_13"/>
    <property type="match status" value="1"/>
</dbReference>
<dbReference type="PRINTS" id="PR00723">
    <property type="entry name" value="SUBTILISIN"/>
</dbReference>
<feature type="chain" id="PRO_5020475213" evidence="10">
    <location>
        <begin position="23"/>
        <end position="618"/>
    </location>
</feature>
<name>A0A4U5JJA1_9GAMM</name>
<dbReference type="AlphaFoldDB" id="A0A4U5JJA1"/>
<dbReference type="Proteomes" id="UP000308707">
    <property type="component" value="Unassembled WGS sequence"/>
</dbReference>
<comment type="subcellular location">
    <subcellularLocation>
        <location evidence="1">Secreted</location>
    </subcellularLocation>
</comment>
<feature type="active site" description="Charge relay system" evidence="9">
    <location>
        <position position="184"/>
    </location>
</feature>
<evidence type="ECO:0000256" key="9">
    <source>
        <dbReference type="PROSITE-ProRule" id="PRU01240"/>
    </source>
</evidence>
<dbReference type="Gene3D" id="3.40.50.200">
    <property type="entry name" value="Peptidase S8/S53 domain"/>
    <property type="match status" value="1"/>
</dbReference>
<dbReference type="InterPro" id="IPR050131">
    <property type="entry name" value="Peptidase_S8_subtilisin-like"/>
</dbReference>
<evidence type="ECO:0000256" key="5">
    <source>
        <dbReference type="ARBA" id="ARBA00022729"/>
    </source>
</evidence>
<keyword evidence="4 9" id="KW-0645">Protease</keyword>
<evidence type="ECO:0000256" key="4">
    <source>
        <dbReference type="ARBA" id="ARBA00022670"/>
    </source>
</evidence>
<keyword evidence="6 9" id="KW-0378">Hydrolase</keyword>
<evidence type="ECO:0000256" key="6">
    <source>
        <dbReference type="ARBA" id="ARBA00022801"/>
    </source>
</evidence>
<evidence type="ECO:0000259" key="11">
    <source>
        <dbReference type="Pfam" id="PF00082"/>
    </source>
</evidence>
<dbReference type="InterPro" id="IPR036852">
    <property type="entry name" value="Peptidase_S8/S53_dom_sf"/>
</dbReference>
<dbReference type="OrthoDB" id="9790784at2"/>
<reference evidence="13 14" key="1">
    <citation type="submission" date="2019-04" db="EMBL/GenBank/DDBJ databases">
        <title>Reference strain of H23.</title>
        <authorList>
            <person name="Luo X."/>
        </authorList>
    </citation>
    <scope>NUCLEOTIDE SEQUENCE [LARGE SCALE GENOMIC DNA]</scope>
    <source>
        <strain evidence="13 14">H23</strain>
    </source>
</reference>
<dbReference type="Pfam" id="PF04151">
    <property type="entry name" value="PPC"/>
    <property type="match status" value="1"/>
</dbReference>
<accession>A0A4U5JJA1</accession>
<keyword evidence="3" id="KW-0964">Secreted</keyword>
<dbReference type="PANTHER" id="PTHR43806:SF11">
    <property type="entry name" value="CEREVISIN-RELATED"/>
    <property type="match status" value="1"/>
</dbReference>
<evidence type="ECO:0000256" key="1">
    <source>
        <dbReference type="ARBA" id="ARBA00004613"/>
    </source>
</evidence>
<feature type="signal peptide" evidence="10">
    <location>
        <begin position="1"/>
        <end position="22"/>
    </location>
</feature>
<dbReference type="GO" id="GO:0006508">
    <property type="term" value="P:proteolysis"/>
    <property type="evidence" value="ECO:0007669"/>
    <property type="project" value="UniProtKB-KW"/>
</dbReference>
<keyword evidence="7 9" id="KW-0720">Serine protease</keyword>
<comment type="similarity">
    <text evidence="2 9">Belongs to the peptidase S8 family.</text>
</comment>
<dbReference type="EMBL" id="SZUA01000003">
    <property type="protein sequence ID" value="TKR29642.1"/>
    <property type="molecule type" value="Genomic_DNA"/>
</dbReference>
<proteinExistence type="inferred from homology"/>
<evidence type="ECO:0000259" key="12">
    <source>
        <dbReference type="Pfam" id="PF04151"/>
    </source>
</evidence>
<evidence type="ECO:0000256" key="3">
    <source>
        <dbReference type="ARBA" id="ARBA00022525"/>
    </source>
</evidence>
<evidence type="ECO:0000256" key="10">
    <source>
        <dbReference type="SAM" id="SignalP"/>
    </source>
</evidence>
<protein>
    <submittedName>
        <fullName evidence="13">Protease</fullName>
    </submittedName>
</protein>
<sequence>MKTFRSAAYGSVIAICAMAATAASRPSQLPLRVQPAPTAADAKAAPSRQTRFDRFIVQYREGAADASVVSTHLTRTARQAGVSAVSGKTVTLRQVRRTALGGHVVASSTPLDRVQADRFLAQLRSDPRVAWAQPDYIKRPLETVPTDPRYADLQWDMHDPVGGVNAPLAWDVTAGEGAIVAVIDTGAVQHADLSANMLPGYDFISWHGQEIDGVLYPDIAGDGDGRDADASDPGDWTDASMSEWCPVVSNSSWHGTHVAGTIAAVANNGLGVAGLAYRAKVQPVRVMGHCGGLTSDIVDAIVWASGGSVDGVPDNPTPAEVLNMSLGVNIPCSMDPATQAAIDAALGRGVSVIVAAGNSGQNASGHSPASCSGVVTVGATDVYGAITFYSNYGTSVSVAAPGGGTYDPIEAGYIWSTGNSGTTTPVPSPEGDVMLGMAGTSMASPHVAAIAAMMQSAAVANGHPALAPSQVKALLKGTAKPFGVAPSPTTPIGTGIVDAAAAVSAAAKGYDERAIALPLTNRVPFSGAGGEGGENVFFKFTVEAGTRSLTLRSYGGIGDVSLLVARERIPTADDYDGRSQQPGNTESVTLANPAAGTYYLRLGGAAPYRNLSVVAVRQ</sequence>
<feature type="domain" description="Peptidase S8/S53" evidence="11">
    <location>
        <begin position="175"/>
        <end position="480"/>
    </location>
</feature>
<dbReference type="InterPro" id="IPR022398">
    <property type="entry name" value="Peptidase_S8_His-AS"/>
</dbReference>
<dbReference type="Gene3D" id="2.60.120.380">
    <property type="match status" value="1"/>
</dbReference>
<dbReference type="PANTHER" id="PTHR43806">
    <property type="entry name" value="PEPTIDASE S8"/>
    <property type="match status" value="1"/>
</dbReference>
<organism evidence="13 14">
    <name type="scientific">Luteimonas gilva</name>
    <dbReference type="NCBI Taxonomy" id="2572684"/>
    <lineage>
        <taxon>Bacteria</taxon>
        <taxon>Pseudomonadati</taxon>
        <taxon>Pseudomonadota</taxon>
        <taxon>Gammaproteobacteria</taxon>
        <taxon>Lysobacterales</taxon>
        <taxon>Lysobacteraceae</taxon>
        <taxon>Luteimonas</taxon>
    </lineage>
</organism>
<evidence type="ECO:0000313" key="13">
    <source>
        <dbReference type="EMBL" id="TKR29642.1"/>
    </source>
</evidence>
<feature type="active site" description="Charge relay system" evidence="9">
    <location>
        <position position="441"/>
    </location>
</feature>
<evidence type="ECO:0000256" key="7">
    <source>
        <dbReference type="ARBA" id="ARBA00022825"/>
    </source>
</evidence>
<comment type="caution">
    <text evidence="13">The sequence shown here is derived from an EMBL/GenBank/DDBJ whole genome shotgun (WGS) entry which is preliminary data.</text>
</comment>
<dbReference type="PROSITE" id="PS00138">
    <property type="entry name" value="SUBTILASE_SER"/>
    <property type="match status" value="1"/>
</dbReference>
<dbReference type="InterPro" id="IPR015500">
    <property type="entry name" value="Peptidase_S8_subtilisin-rel"/>
</dbReference>
<dbReference type="FunFam" id="3.40.50.200:FF:000022">
    <property type="entry name" value="Extracellular protease"/>
    <property type="match status" value="1"/>
</dbReference>
<dbReference type="PROSITE" id="PS00137">
    <property type="entry name" value="SUBTILASE_HIS"/>
    <property type="match status" value="1"/>
</dbReference>
<dbReference type="GO" id="GO:0004252">
    <property type="term" value="F:serine-type endopeptidase activity"/>
    <property type="evidence" value="ECO:0007669"/>
    <property type="project" value="UniProtKB-UniRule"/>
</dbReference>
<evidence type="ECO:0000256" key="8">
    <source>
        <dbReference type="ARBA" id="ARBA00023145"/>
    </source>
</evidence>
<dbReference type="InterPro" id="IPR000209">
    <property type="entry name" value="Peptidase_S8/S53_dom"/>
</dbReference>
<keyword evidence="14" id="KW-1185">Reference proteome</keyword>
<feature type="domain" description="Peptidase C-terminal archaeal/bacterial" evidence="12">
    <location>
        <begin position="537"/>
        <end position="602"/>
    </location>
</feature>
<dbReference type="SUPFAM" id="SSF52743">
    <property type="entry name" value="Subtilisin-like"/>
    <property type="match status" value="1"/>
</dbReference>
<evidence type="ECO:0000313" key="14">
    <source>
        <dbReference type="Proteomes" id="UP000308707"/>
    </source>
</evidence>
<dbReference type="InterPro" id="IPR007280">
    <property type="entry name" value="Peptidase_C_arc/bac"/>
</dbReference>
<dbReference type="GO" id="GO:0005576">
    <property type="term" value="C:extracellular region"/>
    <property type="evidence" value="ECO:0007669"/>
    <property type="project" value="UniProtKB-SubCell"/>
</dbReference>
<feature type="active site" description="Charge relay system" evidence="9">
    <location>
        <position position="254"/>
    </location>
</feature>
<keyword evidence="8" id="KW-0865">Zymogen</keyword>
<dbReference type="InterPro" id="IPR023828">
    <property type="entry name" value="Peptidase_S8_Ser-AS"/>
</dbReference>
<gene>
    <name evidence="13" type="ORF">FCE95_16085</name>
</gene>
<dbReference type="Pfam" id="PF00082">
    <property type="entry name" value="Peptidase_S8"/>
    <property type="match status" value="1"/>
</dbReference>
<keyword evidence="5 10" id="KW-0732">Signal</keyword>